<dbReference type="InParanoid" id="A0A286UH24"/>
<accession>A0A286UH24</accession>
<comment type="caution">
    <text evidence="1">The sequence shown here is derived from an EMBL/GenBank/DDBJ whole genome shotgun (WGS) entry which is preliminary data.</text>
</comment>
<name>A0A286UH24_9AGAM</name>
<dbReference type="EMBL" id="NBII01000005">
    <property type="protein sequence ID" value="PAV18893.1"/>
    <property type="molecule type" value="Genomic_DNA"/>
</dbReference>
<evidence type="ECO:0000313" key="2">
    <source>
        <dbReference type="Proteomes" id="UP000217199"/>
    </source>
</evidence>
<gene>
    <name evidence="1" type="ORF">PNOK_0573600</name>
</gene>
<dbReference type="Proteomes" id="UP000217199">
    <property type="component" value="Unassembled WGS sequence"/>
</dbReference>
<sequence>MDENHESRKEEAGDKYEITAYIGDGVEWTGRSEISSRPDAFLYGNEQRCISQTPSQARQPGDCAFFPENAPLLTPSQTTCKASLEKYHKDRLGINLLSNDNNYRINSLHLFIDRQIRKSIDRAMKKHRHSLSLNYDKSELISGKPFPRHRISEMTGYMLMLYEDTTLFIWPRSANIKPNPLDERGCNRWREIGSS</sequence>
<proteinExistence type="predicted"/>
<reference evidence="1 2" key="1">
    <citation type="journal article" date="2017" name="Mol. Ecol.">
        <title>Comparative and population genomic landscape of Phellinus noxius: A hypervariable fungus causing root rot in trees.</title>
        <authorList>
            <person name="Chung C.L."/>
            <person name="Lee T.J."/>
            <person name="Akiba M."/>
            <person name="Lee H.H."/>
            <person name="Kuo T.H."/>
            <person name="Liu D."/>
            <person name="Ke H.M."/>
            <person name="Yokoi T."/>
            <person name="Roa M.B."/>
            <person name="Lu M.J."/>
            <person name="Chang Y.Y."/>
            <person name="Ann P.J."/>
            <person name="Tsai J.N."/>
            <person name="Chen C.Y."/>
            <person name="Tzean S.S."/>
            <person name="Ota Y."/>
            <person name="Hattori T."/>
            <person name="Sahashi N."/>
            <person name="Liou R.F."/>
            <person name="Kikuchi T."/>
            <person name="Tsai I.J."/>
        </authorList>
    </citation>
    <scope>NUCLEOTIDE SEQUENCE [LARGE SCALE GENOMIC DNA]</scope>
    <source>
        <strain evidence="1 2">FFPRI411160</strain>
    </source>
</reference>
<dbReference type="AlphaFoldDB" id="A0A286UH24"/>
<organism evidence="1 2">
    <name type="scientific">Pyrrhoderma noxium</name>
    <dbReference type="NCBI Taxonomy" id="2282107"/>
    <lineage>
        <taxon>Eukaryota</taxon>
        <taxon>Fungi</taxon>
        <taxon>Dikarya</taxon>
        <taxon>Basidiomycota</taxon>
        <taxon>Agaricomycotina</taxon>
        <taxon>Agaricomycetes</taxon>
        <taxon>Hymenochaetales</taxon>
        <taxon>Hymenochaetaceae</taxon>
        <taxon>Pyrrhoderma</taxon>
    </lineage>
</organism>
<protein>
    <submittedName>
        <fullName evidence="1">Uncharacterized protein</fullName>
    </submittedName>
</protein>
<keyword evidence="2" id="KW-1185">Reference proteome</keyword>
<evidence type="ECO:0000313" key="1">
    <source>
        <dbReference type="EMBL" id="PAV18893.1"/>
    </source>
</evidence>